<reference evidence="5 6" key="1">
    <citation type="submission" date="2011-08" db="EMBL/GenBank/DDBJ databases">
        <title>The Genome Sequence of Clostridium citroniae WAL-17108.</title>
        <authorList>
            <consortium name="The Broad Institute Genome Sequencing Platform"/>
            <person name="Earl A."/>
            <person name="Ward D."/>
            <person name="Feldgarden M."/>
            <person name="Gevers D."/>
            <person name="Finegold S.M."/>
            <person name="Summanen P.H."/>
            <person name="Molitoris D.R."/>
            <person name="Vaisanen M.L."/>
            <person name="Daigneault M."/>
            <person name="Allen-Vercoe E."/>
            <person name="Young S.K."/>
            <person name="Zeng Q."/>
            <person name="Gargeya S."/>
            <person name="Fitzgerald M."/>
            <person name="Haas B."/>
            <person name="Abouelleil A."/>
            <person name="Alvarado L."/>
            <person name="Arachchi H.M."/>
            <person name="Berlin A."/>
            <person name="Brown A."/>
            <person name="Chapman S.B."/>
            <person name="Chen Z."/>
            <person name="Dunbar C."/>
            <person name="Freedman E."/>
            <person name="Gearin G."/>
            <person name="Gellesch M."/>
            <person name="Goldberg J."/>
            <person name="Griggs A."/>
            <person name="Gujja S."/>
            <person name="Heiman D."/>
            <person name="Howarth C."/>
            <person name="Larson L."/>
            <person name="Lui A."/>
            <person name="MacDonald P.J.P."/>
            <person name="Montmayeur A."/>
            <person name="Murphy C."/>
            <person name="Neiman D."/>
            <person name="Pearson M."/>
            <person name="Priest M."/>
            <person name="Roberts A."/>
            <person name="Saif S."/>
            <person name="Shea T."/>
            <person name="Shenoy N."/>
            <person name="Sisk P."/>
            <person name="Stolte C."/>
            <person name="Sykes S."/>
            <person name="Wortman J."/>
            <person name="Nusbaum C."/>
            <person name="Birren B."/>
        </authorList>
    </citation>
    <scope>NUCLEOTIDE SEQUENCE [LARGE SCALE GENOMIC DNA]</scope>
    <source>
        <strain evidence="5 6">WAL-17108</strain>
    </source>
</reference>
<dbReference type="HOGENOM" id="CLU_115310_0_0_9"/>
<keyword evidence="2" id="KW-0479">Metal-binding</keyword>
<proteinExistence type="predicted"/>
<dbReference type="GO" id="GO:0003824">
    <property type="term" value="F:catalytic activity"/>
    <property type="evidence" value="ECO:0007669"/>
    <property type="project" value="InterPro"/>
</dbReference>
<keyword evidence="1" id="KW-0949">S-adenosyl-L-methionine</keyword>
<gene>
    <name evidence="5" type="ORF">HMPREF9469_00859</name>
</gene>
<dbReference type="InterPro" id="IPR014191">
    <property type="entry name" value="Anaer_RNR_activator"/>
</dbReference>
<dbReference type="NCBIfam" id="TIGR02826">
    <property type="entry name" value="RNR_activ_nrdG3"/>
    <property type="match status" value="1"/>
</dbReference>
<dbReference type="SUPFAM" id="SSF102114">
    <property type="entry name" value="Radical SAM enzymes"/>
    <property type="match status" value="1"/>
</dbReference>
<dbReference type="AlphaFoldDB" id="G5HE47"/>
<dbReference type="SFLD" id="SFLDS00029">
    <property type="entry name" value="Radical_SAM"/>
    <property type="match status" value="1"/>
</dbReference>
<evidence type="ECO:0000256" key="2">
    <source>
        <dbReference type="ARBA" id="ARBA00022723"/>
    </source>
</evidence>
<evidence type="ECO:0000313" key="5">
    <source>
        <dbReference type="EMBL" id="EHF00274.1"/>
    </source>
</evidence>
<evidence type="ECO:0000256" key="1">
    <source>
        <dbReference type="ARBA" id="ARBA00022691"/>
    </source>
</evidence>
<evidence type="ECO:0000256" key="4">
    <source>
        <dbReference type="ARBA" id="ARBA00023014"/>
    </source>
</evidence>
<dbReference type="RefSeq" id="WP_007859493.1">
    <property type="nucleotide sequence ID" value="NZ_JH376420.1"/>
</dbReference>
<protein>
    <submittedName>
        <fullName evidence="5">Uncharacterized protein</fullName>
    </submittedName>
</protein>
<accession>G5HE47</accession>
<name>G5HE47_9FIRM</name>
<dbReference type="InterPro" id="IPR058240">
    <property type="entry name" value="rSAM_sf"/>
</dbReference>
<sequence length="156" mass="17789">MNKPLKYLGYCVVFQEVPNETSLAINISGCPHKCEGCHSQYLWKYRGNYITEDIEGIIGKYKNFVTCVCLMGGDQNLEELFELTKLIKASGLKTCIYSGLSETDVFLEFVPYLDYLKIGPYKARTGGLNQMSTNQIFYQISDGKLKDITSIFWRSM</sequence>
<keyword evidence="3" id="KW-0408">Iron</keyword>
<evidence type="ECO:0000313" key="6">
    <source>
        <dbReference type="Proteomes" id="UP000003763"/>
    </source>
</evidence>
<dbReference type="GO" id="GO:0046872">
    <property type="term" value="F:metal ion binding"/>
    <property type="evidence" value="ECO:0007669"/>
    <property type="project" value="UniProtKB-KW"/>
</dbReference>
<dbReference type="EMBL" id="ADLJ01000006">
    <property type="protein sequence ID" value="EHF00274.1"/>
    <property type="molecule type" value="Genomic_DNA"/>
</dbReference>
<dbReference type="InterPro" id="IPR007197">
    <property type="entry name" value="rSAM"/>
</dbReference>
<dbReference type="Pfam" id="PF13353">
    <property type="entry name" value="Fer4_12"/>
    <property type="match status" value="1"/>
</dbReference>
<keyword evidence="4" id="KW-0411">Iron-sulfur</keyword>
<dbReference type="Proteomes" id="UP000003763">
    <property type="component" value="Unassembled WGS sequence"/>
</dbReference>
<dbReference type="Gene3D" id="3.20.20.70">
    <property type="entry name" value="Aldolase class I"/>
    <property type="match status" value="1"/>
</dbReference>
<dbReference type="eggNOG" id="COG1180">
    <property type="taxonomic scope" value="Bacteria"/>
</dbReference>
<comment type="caution">
    <text evidence="5">The sequence shown here is derived from an EMBL/GenBank/DDBJ whole genome shotgun (WGS) entry which is preliminary data.</text>
</comment>
<evidence type="ECO:0000256" key="3">
    <source>
        <dbReference type="ARBA" id="ARBA00023004"/>
    </source>
</evidence>
<organism evidence="5 6">
    <name type="scientific">[Clostridium] citroniae WAL-17108</name>
    <dbReference type="NCBI Taxonomy" id="742733"/>
    <lineage>
        <taxon>Bacteria</taxon>
        <taxon>Bacillati</taxon>
        <taxon>Bacillota</taxon>
        <taxon>Clostridia</taxon>
        <taxon>Lachnospirales</taxon>
        <taxon>Lachnospiraceae</taxon>
        <taxon>Enterocloster</taxon>
    </lineage>
</organism>
<dbReference type="GO" id="GO:0051536">
    <property type="term" value="F:iron-sulfur cluster binding"/>
    <property type="evidence" value="ECO:0007669"/>
    <property type="project" value="UniProtKB-KW"/>
</dbReference>
<dbReference type="InterPro" id="IPR013785">
    <property type="entry name" value="Aldolase_TIM"/>
</dbReference>